<feature type="compositionally biased region" description="Low complexity" evidence="1">
    <location>
        <begin position="624"/>
        <end position="634"/>
    </location>
</feature>
<dbReference type="OMA" id="WFRTPPD"/>
<feature type="compositionally biased region" description="Low complexity" evidence="1">
    <location>
        <begin position="405"/>
        <end position="414"/>
    </location>
</feature>
<feature type="compositionally biased region" description="Polar residues" evidence="1">
    <location>
        <begin position="220"/>
        <end position="229"/>
    </location>
</feature>
<feature type="compositionally biased region" description="Polar residues" evidence="1">
    <location>
        <begin position="652"/>
        <end position="664"/>
    </location>
</feature>
<dbReference type="Proteomes" id="UP000294847">
    <property type="component" value="Chromosome 6"/>
</dbReference>
<dbReference type="AlphaFoldDB" id="A0A4P7NQR0"/>
<feature type="region of interest" description="Disordered" evidence="1">
    <location>
        <begin position="183"/>
        <end position="248"/>
    </location>
</feature>
<evidence type="ECO:0000256" key="1">
    <source>
        <dbReference type="SAM" id="MobiDB-lite"/>
    </source>
</evidence>
<organism evidence="2 3">
    <name type="scientific">Pyricularia oryzae</name>
    <name type="common">Rice blast fungus</name>
    <name type="synonym">Magnaporthe oryzae</name>
    <dbReference type="NCBI Taxonomy" id="318829"/>
    <lineage>
        <taxon>Eukaryota</taxon>
        <taxon>Fungi</taxon>
        <taxon>Dikarya</taxon>
        <taxon>Ascomycota</taxon>
        <taxon>Pezizomycotina</taxon>
        <taxon>Sordariomycetes</taxon>
        <taxon>Sordariomycetidae</taxon>
        <taxon>Magnaporthales</taxon>
        <taxon>Pyriculariaceae</taxon>
        <taxon>Pyricularia</taxon>
    </lineage>
</organism>
<proteinExistence type="predicted"/>
<protein>
    <submittedName>
        <fullName evidence="2">Uncharacterized protein</fullName>
    </submittedName>
</protein>
<feature type="compositionally biased region" description="Polar residues" evidence="1">
    <location>
        <begin position="120"/>
        <end position="129"/>
    </location>
</feature>
<feature type="compositionally biased region" description="Basic and acidic residues" evidence="1">
    <location>
        <begin position="387"/>
        <end position="402"/>
    </location>
</feature>
<evidence type="ECO:0000313" key="2">
    <source>
        <dbReference type="EMBL" id="QBZ64741.1"/>
    </source>
</evidence>
<evidence type="ECO:0000313" key="3">
    <source>
        <dbReference type="Proteomes" id="UP000294847"/>
    </source>
</evidence>
<reference evidence="2 3" key="1">
    <citation type="journal article" date="2019" name="Mol. Biol. Evol.">
        <title>Blast fungal genomes show frequent chromosomal changes, gene gains and losses, and effector gene turnover.</title>
        <authorList>
            <person name="Gomez Luciano L.B."/>
            <person name="Jason Tsai I."/>
            <person name="Chuma I."/>
            <person name="Tosa Y."/>
            <person name="Chen Y.H."/>
            <person name="Li J.Y."/>
            <person name="Li M.Y."/>
            <person name="Jade Lu M.Y."/>
            <person name="Nakayashiki H."/>
            <person name="Li W.H."/>
        </authorList>
    </citation>
    <scope>NUCLEOTIDE SEQUENCE [LARGE SCALE GENOMIC DNA]</scope>
    <source>
        <strain evidence="2">MZ5-1-6</strain>
    </source>
</reference>
<dbReference type="EMBL" id="CP034209">
    <property type="protein sequence ID" value="QBZ64741.1"/>
    <property type="molecule type" value="Genomic_DNA"/>
</dbReference>
<feature type="compositionally biased region" description="Polar residues" evidence="1">
    <location>
        <begin position="567"/>
        <end position="591"/>
    </location>
</feature>
<sequence length="703" mass="77057">MEGVLLVPPDRGTIIGRAMWKPRFVVVGLQRRWEQPSSVPGRMTMPKDNQPILPFLTIFKSKNDTEPIQQHALSSITDCQVQVIAHKKQGQVAPTLVITVASDPATDKLRKRRSSRAAGLTSSKESPGNTLYFRTGDETLSLQDWERYIQGQMQRPAGPPHVAGVPASPMSPMMSPISPTFTNPFVGGTRSRDPSDYFPRPPSGAASASQSQFIRGTGLSHKNSNQAYSSRERPITYSGSPSLRSKRSDISSHASFMNHSHHPSYTQHSGYYNAAHPADLPSPATTVPDHGVEFIEGWTAAQGRSSTLNSPIRGRDSISSQVTSPITVNAPAVSSAATIEASSPPGPRETILDRAFQMRCIPGSEKEVPGEENLSSLARFEALMREMDKKRQSREAEEDKRARQQKQQQHQPQPGASKSGWDQDDESSEDESDFEDYRRNSSDARNVSQPRGGLQRGHSYSHSLTAQSGGFAHEVDLDDDEIVIPPGAQRALDFITTGRSSPAVQSPVNMASPRSPMEYHHGYDNMIPSMNNSVSYHDPHEHSGTVAQTMYRQHEVTESTMNRTHMHQAVQQQNYPSSGTATPTDHMTSIPASLLGGLSRRNTSEKRNSASSSKRISFTEQLTRRLSSTSSLLLQTNHEKSSTGRTSHDGEANQSSYGSRSATSHPRGVIPSSHAPPGPQEREWEKKCGWRGSVVIGNEGGFL</sequence>
<feature type="compositionally biased region" description="Polar residues" evidence="1">
    <location>
        <begin position="609"/>
        <end position="621"/>
    </location>
</feature>
<accession>A0A4P7NQR0</accession>
<feature type="region of interest" description="Disordered" evidence="1">
    <location>
        <begin position="387"/>
        <end position="464"/>
    </location>
</feature>
<feature type="compositionally biased region" description="Basic and acidic residues" evidence="1">
    <location>
        <begin position="637"/>
        <end position="651"/>
    </location>
</feature>
<feature type="region of interest" description="Disordered" evidence="1">
    <location>
        <begin position="106"/>
        <end position="133"/>
    </location>
</feature>
<feature type="region of interest" description="Disordered" evidence="1">
    <location>
        <begin position="567"/>
        <end position="690"/>
    </location>
</feature>
<gene>
    <name evidence="2" type="ORF">PoMZ_06440</name>
</gene>
<name>A0A4P7NQR0_PYROR</name>
<feature type="compositionally biased region" description="Acidic residues" evidence="1">
    <location>
        <begin position="422"/>
        <end position="434"/>
    </location>
</feature>